<keyword evidence="4" id="KW-0677">Repeat</keyword>
<dbReference type="Gene3D" id="3.30.160.60">
    <property type="entry name" value="Classic Zinc Finger"/>
    <property type="match status" value="3"/>
</dbReference>
<evidence type="ECO:0000256" key="1">
    <source>
        <dbReference type="ARBA" id="ARBA00004123"/>
    </source>
</evidence>
<keyword evidence="8" id="KW-0238">DNA-binding</keyword>
<dbReference type="GO" id="GO:0000981">
    <property type="term" value="F:DNA-binding transcription factor activity, RNA polymerase II-specific"/>
    <property type="evidence" value="ECO:0007669"/>
    <property type="project" value="TreeGrafter"/>
</dbReference>
<evidence type="ECO:0000256" key="2">
    <source>
        <dbReference type="ARBA" id="ARBA00006991"/>
    </source>
</evidence>
<evidence type="ECO:0000256" key="10">
    <source>
        <dbReference type="ARBA" id="ARBA00023242"/>
    </source>
</evidence>
<dbReference type="PANTHER" id="PTHR24394:SF44">
    <property type="entry name" value="ZINC FINGER PROTEIN 271-LIKE"/>
    <property type="match status" value="1"/>
</dbReference>
<evidence type="ECO:0000256" key="11">
    <source>
        <dbReference type="PROSITE-ProRule" id="PRU00042"/>
    </source>
</evidence>
<keyword evidence="15" id="KW-1185">Reference proteome</keyword>
<dbReference type="GO" id="GO:0005634">
    <property type="term" value="C:nucleus"/>
    <property type="evidence" value="ECO:0007669"/>
    <property type="project" value="UniProtKB-SubCell"/>
</dbReference>
<feature type="compositionally biased region" description="Basic residues" evidence="12">
    <location>
        <begin position="223"/>
        <end position="233"/>
    </location>
</feature>
<proteinExistence type="inferred from homology"/>
<feature type="domain" description="C2H2-type" evidence="13">
    <location>
        <begin position="115"/>
        <end position="140"/>
    </location>
</feature>
<evidence type="ECO:0000313" key="15">
    <source>
        <dbReference type="Proteomes" id="UP001172159"/>
    </source>
</evidence>
<dbReference type="Proteomes" id="UP001172159">
    <property type="component" value="Unassembled WGS sequence"/>
</dbReference>
<evidence type="ECO:0000256" key="9">
    <source>
        <dbReference type="ARBA" id="ARBA00023163"/>
    </source>
</evidence>
<feature type="domain" description="C2H2-type" evidence="13">
    <location>
        <begin position="59"/>
        <end position="86"/>
    </location>
</feature>
<comment type="subcellular location">
    <subcellularLocation>
        <location evidence="1">Nucleus</location>
    </subcellularLocation>
</comment>
<evidence type="ECO:0000256" key="5">
    <source>
        <dbReference type="ARBA" id="ARBA00022771"/>
    </source>
</evidence>
<keyword evidence="7" id="KW-0805">Transcription regulation</keyword>
<dbReference type="GO" id="GO:0003677">
    <property type="term" value="F:DNA binding"/>
    <property type="evidence" value="ECO:0007669"/>
    <property type="project" value="UniProtKB-KW"/>
</dbReference>
<evidence type="ECO:0000256" key="4">
    <source>
        <dbReference type="ARBA" id="ARBA00022737"/>
    </source>
</evidence>
<gene>
    <name evidence="14" type="ORF">B0T21DRAFT_405948</name>
</gene>
<feature type="region of interest" description="Disordered" evidence="12">
    <location>
        <begin position="211"/>
        <end position="233"/>
    </location>
</feature>
<evidence type="ECO:0000256" key="3">
    <source>
        <dbReference type="ARBA" id="ARBA00022723"/>
    </source>
</evidence>
<comment type="caution">
    <text evidence="14">The sequence shown here is derived from an EMBL/GenBank/DDBJ whole genome shotgun (WGS) entry which is preliminary data.</text>
</comment>
<dbReference type="EMBL" id="JAUKTV010000001">
    <property type="protein sequence ID" value="KAK0747309.1"/>
    <property type="molecule type" value="Genomic_DNA"/>
</dbReference>
<name>A0AA40EXP9_9PEZI</name>
<dbReference type="FunFam" id="3.30.160.60:FF:000075">
    <property type="entry name" value="Putative zinc finger protein 536"/>
    <property type="match status" value="1"/>
</dbReference>
<reference evidence="14" key="1">
    <citation type="submission" date="2023-06" db="EMBL/GenBank/DDBJ databases">
        <title>Genome-scale phylogeny and comparative genomics of the fungal order Sordariales.</title>
        <authorList>
            <consortium name="Lawrence Berkeley National Laboratory"/>
            <person name="Hensen N."/>
            <person name="Bonometti L."/>
            <person name="Westerberg I."/>
            <person name="Brannstrom I.O."/>
            <person name="Guillou S."/>
            <person name="Cros-Aarteil S."/>
            <person name="Calhoun S."/>
            <person name="Haridas S."/>
            <person name="Kuo A."/>
            <person name="Mondo S."/>
            <person name="Pangilinan J."/>
            <person name="Riley R."/>
            <person name="Labutti K."/>
            <person name="Andreopoulos B."/>
            <person name="Lipzen A."/>
            <person name="Chen C."/>
            <person name="Yanf M."/>
            <person name="Daum C."/>
            <person name="Ng V."/>
            <person name="Clum A."/>
            <person name="Steindorff A."/>
            <person name="Ohm R."/>
            <person name="Martin F."/>
            <person name="Silar P."/>
            <person name="Natvig D."/>
            <person name="Lalanne C."/>
            <person name="Gautier V."/>
            <person name="Ament-Velasquez S.L."/>
            <person name="Kruys A."/>
            <person name="Hutchinson M.I."/>
            <person name="Powell A.J."/>
            <person name="Barry K."/>
            <person name="Miller A.N."/>
            <person name="Grigoriev I.V."/>
            <person name="Debuchy R."/>
            <person name="Gladieux P."/>
            <person name="Thoren M.H."/>
            <person name="Johannesson H."/>
        </authorList>
    </citation>
    <scope>NUCLEOTIDE SEQUENCE</scope>
    <source>
        <strain evidence="14">CBS 540.89</strain>
    </source>
</reference>
<dbReference type="SMART" id="SM00355">
    <property type="entry name" value="ZnF_C2H2"/>
    <property type="match status" value="3"/>
</dbReference>
<accession>A0AA40EXP9</accession>
<sequence>MTLSGYDGSCQLVSGLERSNTTEATLFSTGPCRTIEANLPVASQQTDEFDTPLDTLMKAKCTLCDKDFTQSGNLKVHLRRHSGEKPFSCNLCDKRFPQRGNLQAHMKSHDNARPFICLLDNCNKRFAVRGNLKTHQNKFHEETIKRLTTTTDLSTVTCEDKKLFEYLSSLYKNSNKGIKGRGKRRNVAVIVSQQGHLSTTVSPTNRVYHQSPHLVSPTPTVCHRQHSINRIRS</sequence>
<protein>
    <recommendedName>
        <fullName evidence="13">C2H2-type domain-containing protein</fullName>
    </recommendedName>
</protein>
<keyword evidence="5 11" id="KW-0863">Zinc-finger</keyword>
<evidence type="ECO:0000256" key="12">
    <source>
        <dbReference type="SAM" id="MobiDB-lite"/>
    </source>
</evidence>
<dbReference type="SUPFAM" id="SSF57667">
    <property type="entry name" value="beta-beta-alpha zinc fingers"/>
    <property type="match status" value="2"/>
</dbReference>
<evidence type="ECO:0000259" key="13">
    <source>
        <dbReference type="PROSITE" id="PS50157"/>
    </source>
</evidence>
<dbReference type="InterPro" id="IPR036236">
    <property type="entry name" value="Znf_C2H2_sf"/>
</dbReference>
<evidence type="ECO:0000313" key="14">
    <source>
        <dbReference type="EMBL" id="KAK0747309.1"/>
    </source>
</evidence>
<feature type="domain" description="C2H2-type" evidence="13">
    <location>
        <begin position="87"/>
        <end position="114"/>
    </location>
</feature>
<comment type="similarity">
    <text evidence="2">Belongs to the krueppel C2H2-type zinc-finger protein family.</text>
</comment>
<dbReference type="PROSITE" id="PS50157">
    <property type="entry name" value="ZINC_FINGER_C2H2_2"/>
    <property type="match status" value="3"/>
</dbReference>
<dbReference type="PANTHER" id="PTHR24394">
    <property type="entry name" value="ZINC FINGER PROTEIN"/>
    <property type="match status" value="1"/>
</dbReference>
<dbReference type="PROSITE" id="PS00028">
    <property type="entry name" value="ZINC_FINGER_C2H2_1"/>
    <property type="match status" value="3"/>
</dbReference>
<dbReference type="AlphaFoldDB" id="A0AA40EXP9"/>
<evidence type="ECO:0000256" key="7">
    <source>
        <dbReference type="ARBA" id="ARBA00023015"/>
    </source>
</evidence>
<keyword evidence="6" id="KW-0862">Zinc</keyword>
<dbReference type="FunFam" id="3.30.160.60:FF:000260">
    <property type="entry name" value="Spalt-like transcription factor 1"/>
    <property type="match status" value="1"/>
</dbReference>
<evidence type="ECO:0000256" key="6">
    <source>
        <dbReference type="ARBA" id="ARBA00022833"/>
    </source>
</evidence>
<evidence type="ECO:0000256" key="8">
    <source>
        <dbReference type="ARBA" id="ARBA00023125"/>
    </source>
</evidence>
<dbReference type="GO" id="GO:0008270">
    <property type="term" value="F:zinc ion binding"/>
    <property type="evidence" value="ECO:0007669"/>
    <property type="project" value="UniProtKB-KW"/>
</dbReference>
<organism evidence="14 15">
    <name type="scientific">Apiosordaria backusii</name>
    <dbReference type="NCBI Taxonomy" id="314023"/>
    <lineage>
        <taxon>Eukaryota</taxon>
        <taxon>Fungi</taxon>
        <taxon>Dikarya</taxon>
        <taxon>Ascomycota</taxon>
        <taxon>Pezizomycotina</taxon>
        <taxon>Sordariomycetes</taxon>
        <taxon>Sordariomycetidae</taxon>
        <taxon>Sordariales</taxon>
        <taxon>Lasiosphaeriaceae</taxon>
        <taxon>Apiosordaria</taxon>
    </lineage>
</organism>
<dbReference type="InterPro" id="IPR013087">
    <property type="entry name" value="Znf_C2H2_type"/>
</dbReference>
<keyword evidence="3" id="KW-0479">Metal-binding</keyword>
<keyword evidence="10" id="KW-0539">Nucleus</keyword>
<keyword evidence="9" id="KW-0804">Transcription</keyword>
<dbReference type="Pfam" id="PF00096">
    <property type="entry name" value="zf-C2H2"/>
    <property type="match status" value="3"/>
</dbReference>